<dbReference type="SUPFAM" id="SSF52743">
    <property type="entry name" value="Subtilisin-like"/>
    <property type="match status" value="1"/>
</dbReference>
<evidence type="ECO:0000256" key="2">
    <source>
        <dbReference type="ARBA" id="ARBA00022670"/>
    </source>
</evidence>
<dbReference type="InterPro" id="IPR022398">
    <property type="entry name" value="Peptidase_S8_His-AS"/>
</dbReference>
<sequence>MPAASAAPGNDTLSLDAAAVPVGLSRLLASGNLTGRGIATFDAVPTSPQVQALNALGLTVQPMRHLPLALVSGSVDGMRAAVTTGVAADVYPDEPIQLLDTASTDVMGTAQLRAAGLTGEGVTVAVVDSGCDATHPDLADHVEHNVSLVSAEYANIPPDSSNTIVVPMDKGPYSNTDIGGGHGTHVAGIIAADSSSVTDGSRYGVAPDVIVDCFAIGEVLFTTAVVTAYDYLLDQDGMWGVDVINNSWGNSYRQFDPRDPVAVATKAVADQGVTVVFAAGNSGSDNAELSLNPFSQAPWVISVAAGTLDRKRGDFSSNGLVYDNSQPTGITAGGHTVYTGDRIGVVHPDVTAPGVRISSTCDSLGTVIGPCTPGSNATASGTSMASPHVAGAAAILKQANPALTPDQVRLALQATASPVATDDGAARLPFWQVGYGYVNLDHAVALVTGKNWAKKLATAAAQADARVLAEDGRQVLRADFWTYDAPRATVAGTDNHTYVAPVGTGVTALKVTLSHPSLASVGINGASYVVTVTDPHGRVVGTTTETFTQGAGTATALIDLAAVGAGAGDYTFAVSGRYAASDPDTLDSDSALGRMVTLHVAQLGID</sequence>
<dbReference type="InterPro" id="IPR036852">
    <property type="entry name" value="Peptidase_S8/S53_dom_sf"/>
</dbReference>
<dbReference type="Gene3D" id="3.40.50.200">
    <property type="entry name" value="Peptidase S8/S53 domain"/>
    <property type="match status" value="1"/>
</dbReference>
<dbReference type="PRINTS" id="PR00723">
    <property type="entry name" value="SUBTILISIN"/>
</dbReference>
<keyword evidence="3 6" id="KW-0378">Hydrolase</keyword>
<dbReference type="InterPro" id="IPR051048">
    <property type="entry name" value="Peptidase_S8/S53_subtilisin"/>
</dbReference>
<keyword evidence="4 6" id="KW-0720">Serine protease</keyword>
<accession>A0A2W2D8D4</accession>
<evidence type="ECO:0000256" key="7">
    <source>
        <dbReference type="RuleBase" id="RU003355"/>
    </source>
</evidence>
<organism evidence="9 10">
    <name type="scientific">Micromonospora deserti</name>
    <dbReference type="NCBI Taxonomy" id="2070366"/>
    <lineage>
        <taxon>Bacteria</taxon>
        <taxon>Bacillati</taxon>
        <taxon>Actinomycetota</taxon>
        <taxon>Actinomycetes</taxon>
        <taxon>Micromonosporales</taxon>
        <taxon>Micromonosporaceae</taxon>
        <taxon>Micromonospora</taxon>
    </lineage>
</organism>
<dbReference type="InterPro" id="IPR023827">
    <property type="entry name" value="Peptidase_S8_Asp-AS"/>
</dbReference>
<dbReference type="PROSITE" id="PS00136">
    <property type="entry name" value="SUBTILASE_ASP"/>
    <property type="match status" value="1"/>
</dbReference>
<evidence type="ECO:0000313" key="9">
    <source>
        <dbReference type="EMBL" id="PZG01645.1"/>
    </source>
</evidence>
<comment type="caution">
    <text evidence="9">The sequence shown here is derived from an EMBL/GenBank/DDBJ whole genome shotgun (WGS) entry which is preliminary data.</text>
</comment>
<dbReference type="Proteomes" id="UP000248749">
    <property type="component" value="Unassembled WGS sequence"/>
</dbReference>
<keyword evidence="10" id="KW-1185">Reference proteome</keyword>
<evidence type="ECO:0000256" key="5">
    <source>
        <dbReference type="PIRSR" id="PIRSR615500-1"/>
    </source>
</evidence>
<dbReference type="InterPro" id="IPR023828">
    <property type="entry name" value="Peptidase_S8_Ser-AS"/>
</dbReference>
<dbReference type="PROSITE" id="PS00137">
    <property type="entry name" value="SUBTILASE_HIS"/>
    <property type="match status" value="1"/>
</dbReference>
<name>A0A2W2D8D4_9ACTN</name>
<dbReference type="PROSITE" id="PS00138">
    <property type="entry name" value="SUBTILASE_SER"/>
    <property type="match status" value="1"/>
</dbReference>
<dbReference type="PANTHER" id="PTHR43399:SF4">
    <property type="entry name" value="CELL WALL-ASSOCIATED PROTEASE"/>
    <property type="match status" value="1"/>
</dbReference>
<evidence type="ECO:0000256" key="1">
    <source>
        <dbReference type="ARBA" id="ARBA00011073"/>
    </source>
</evidence>
<evidence type="ECO:0000256" key="3">
    <source>
        <dbReference type="ARBA" id="ARBA00022801"/>
    </source>
</evidence>
<dbReference type="PROSITE" id="PS51892">
    <property type="entry name" value="SUBTILASE"/>
    <property type="match status" value="1"/>
</dbReference>
<feature type="active site" description="Charge relay system" evidence="5 6">
    <location>
        <position position="383"/>
    </location>
</feature>
<dbReference type="InterPro" id="IPR000209">
    <property type="entry name" value="Peptidase_S8/S53_dom"/>
</dbReference>
<dbReference type="Pfam" id="PF00082">
    <property type="entry name" value="Peptidase_S8"/>
    <property type="match status" value="1"/>
</dbReference>
<dbReference type="RefSeq" id="WP_146603904.1">
    <property type="nucleotide sequence ID" value="NZ_POUB01000023.1"/>
</dbReference>
<dbReference type="OrthoDB" id="9795680at2"/>
<dbReference type="EMBL" id="POUB01000023">
    <property type="protein sequence ID" value="PZG01645.1"/>
    <property type="molecule type" value="Genomic_DNA"/>
</dbReference>
<dbReference type="GO" id="GO:0004252">
    <property type="term" value="F:serine-type endopeptidase activity"/>
    <property type="evidence" value="ECO:0007669"/>
    <property type="project" value="UniProtKB-UniRule"/>
</dbReference>
<evidence type="ECO:0000313" key="10">
    <source>
        <dbReference type="Proteomes" id="UP000248749"/>
    </source>
</evidence>
<feature type="active site" description="Charge relay system" evidence="5 6">
    <location>
        <position position="182"/>
    </location>
</feature>
<keyword evidence="2 6" id="KW-0645">Protease</keyword>
<evidence type="ECO:0000256" key="6">
    <source>
        <dbReference type="PROSITE-ProRule" id="PRU01240"/>
    </source>
</evidence>
<dbReference type="InterPro" id="IPR015500">
    <property type="entry name" value="Peptidase_S8_subtilisin-rel"/>
</dbReference>
<dbReference type="AlphaFoldDB" id="A0A2W2D8D4"/>
<protein>
    <recommendedName>
        <fullName evidence="8">Peptidase S8/S53 domain-containing protein</fullName>
    </recommendedName>
</protein>
<evidence type="ECO:0000256" key="4">
    <source>
        <dbReference type="ARBA" id="ARBA00022825"/>
    </source>
</evidence>
<reference evidence="9 10" key="1">
    <citation type="submission" date="2018-01" db="EMBL/GenBank/DDBJ databases">
        <title>Draft genome sequence of Salinispora sp. 13K206.</title>
        <authorList>
            <person name="Sahin N."/>
            <person name="Saygin H."/>
            <person name="Ay H."/>
        </authorList>
    </citation>
    <scope>NUCLEOTIDE SEQUENCE [LARGE SCALE GENOMIC DNA]</scope>
    <source>
        <strain evidence="9 10">13K206</strain>
    </source>
</reference>
<dbReference type="PANTHER" id="PTHR43399">
    <property type="entry name" value="SUBTILISIN-RELATED"/>
    <property type="match status" value="1"/>
</dbReference>
<dbReference type="GO" id="GO:0006508">
    <property type="term" value="P:proteolysis"/>
    <property type="evidence" value="ECO:0007669"/>
    <property type="project" value="UniProtKB-KW"/>
</dbReference>
<proteinExistence type="inferred from homology"/>
<comment type="similarity">
    <text evidence="1 6 7">Belongs to the peptidase S8 family.</text>
</comment>
<feature type="domain" description="Peptidase S8/S53" evidence="8">
    <location>
        <begin position="119"/>
        <end position="422"/>
    </location>
</feature>
<evidence type="ECO:0000259" key="8">
    <source>
        <dbReference type="Pfam" id="PF00082"/>
    </source>
</evidence>
<gene>
    <name evidence="9" type="ORF">C1I99_06185</name>
</gene>
<feature type="active site" description="Charge relay system" evidence="5 6">
    <location>
        <position position="128"/>
    </location>
</feature>